<proteinExistence type="predicted"/>
<feature type="region of interest" description="Disordered" evidence="1">
    <location>
        <begin position="22"/>
        <end position="45"/>
    </location>
</feature>
<evidence type="ECO:0000313" key="3">
    <source>
        <dbReference type="Proteomes" id="UP000237000"/>
    </source>
</evidence>
<dbReference type="EMBL" id="JXTC01000032">
    <property type="protein sequence ID" value="PON97319.1"/>
    <property type="molecule type" value="Genomic_DNA"/>
</dbReference>
<dbReference type="InParanoid" id="A0A2P5FHQ1"/>
<evidence type="ECO:0000256" key="1">
    <source>
        <dbReference type="SAM" id="MobiDB-lite"/>
    </source>
</evidence>
<dbReference type="AlphaFoldDB" id="A0A2P5FHQ1"/>
<sequence>MGFRKPVTKYDLSKSSLMVFTTPARSTEPDPSLASSRATSEAPGFVGERKKEVAMPKSSEAFQATLSRAFSGSDPSSPSVAELVVGFSPAQRNLWRIRRGLGWRIKEWFRELRWETLEQNEKVVAIFGV</sequence>
<dbReference type="OrthoDB" id="10324590at2759"/>
<accession>A0A2P5FHQ1</accession>
<name>A0A2P5FHQ1_TREOI</name>
<comment type="caution">
    <text evidence="2">The sequence shown here is derived from an EMBL/GenBank/DDBJ whole genome shotgun (WGS) entry which is preliminary data.</text>
</comment>
<dbReference type="Proteomes" id="UP000237000">
    <property type="component" value="Unassembled WGS sequence"/>
</dbReference>
<reference evidence="3" key="1">
    <citation type="submission" date="2016-06" db="EMBL/GenBank/DDBJ databases">
        <title>Parallel loss of symbiosis genes in relatives of nitrogen-fixing non-legume Parasponia.</title>
        <authorList>
            <person name="Van Velzen R."/>
            <person name="Holmer R."/>
            <person name="Bu F."/>
            <person name="Rutten L."/>
            <person name="Van Zeijl A."/>
            <person name="Liu W."/>
            <person name="Santuari L."/>
            <person name="Cao Q."/>
            <person name="Sharma T."/>
            <person name="Shen D."/>
            <person name="Roswanjaya Y."/>
            <person name="Wardhani T."/>
            <person name="Kalhor M.S."/>
            <person name="Jansen J."/>
            <person name="Van den Hoogen J."/>
            <person name="Gungor B."/>
            <person name="Hartog M."/>
            <person name="Hontelez J."/>
            <person name="Verver J."/>
            <person name="Yang W.-C."/>
            <person name="Schijlen E."/>
            <person name="Repin R."/>
            <person name="Schilthuizen M."/>
            <person name="Schranz E."/>
            <person name="Heidstra R."/>
            <person name="Miyata K."/>
            <person name="Fedorova E."/>
            <person name="Kohlen W."/>
            <person name="Bisseling T."/>
            <person name="Smit S."/>
            <person name="Geurts R."/>
        </authorList>
    </citation>
    <scope>NUCLEOTIDE SEQUENCE [LARGE SCALE GENOMIC DNA]</scope>
    <source>
        <strain evidence="3">cv. RG33-2</strain>
    </source>
</reference>
<gene>
    <name evidence="2" type="ORF">TorRG33x02_067860</name>
</gene>
<protein>
    <submittedName>
        <fullName evidence="2">Uncharacterized protein</fullName>
    </submittedName>
</protein>
<keyword evidence="3" id="KW-1185">Reference proteome</keyword>
<organism evidence="2 3">
    <name type="scientific">Trema orientale</name>
    <name type="common">Charcoal tree</name>
    <name type="synonym">Celtis orientalis</name>
    <dbReference type="NCBI Taxonomy" id="63057"/>
    <lineage>
        <taxon>Eukaryota</taxon>
        <taxon>Viridiplantae</taxon>
        <taxon>Streptophyta</taxon>
        <taxon>Embryophyta</taxon>
        <taxon>Tracheophyta</taxon>
        <taxon>Spermatophyta</taxon>
        <taxon>Magnoliopsida</taxon>
        <taxon>eudicotyledons</taxon>
        <taxon>Gunneridae</taxon>
        <taxon>Pentapetalae</taxon>
        <taxon>rosids</taxon>
        <taxon>fabids</taxon>
        <taxon>Rosales</taxon>
        <taxon>Cannabaceae</taxon>
        <taxon>Trema</taxon>
    </lineage>
</organism>
<evidence type="ECO:0000313" key="2">
    <source>
        <dbReference type="EMBL" id="PON97319.1"/>
    </source>
</evidence>